<keyword evidence="7" id="KW-1185">Reference proteome</keyword>
<dbReference type="GO" id="GO:0003677">
    <property type="term" value="F:DNA binding"/>
    <property type="evidence" value="ECO:0007669"/>
    <property type="project" value="UniProtKB-KW"/>
</dbReference>
<evidence type="ECO:0000313" key="7">
    <source>
        <dbReference type="Proteomes" id="UP000246702"/>
    </source>
</evidence>
<dbReference type="EMBL" id="MSFK01000006">
    <property type="protein sequence ID" value="PWY93638.1"/>
    <property type="molecule type" value="Genomic_DNA"/>
</dbReference>
<dbReference type="GO" id="GO:0000981">
    <property type="term" value="F:DNA-binding transcription factor activity, RNA polymerase II-specific"/>
    <property type="evidence" value="ECO:0007669"/>
    <property type="project" value="InterPro"/>
</dbReference>
<dbReference type="GO" id="GO:0009893">
    <property type="term" value="P:positive regulation of metabolic process"/>
    <property type="evidence" value="ECO:0007669"/>
    <property type="project" value="UniProtKB-ARBA"/>
</dbReference>
<comment type="caution">
    <text evidence="6">The sequence shown here is derived from an EMBL/GenBank/DDBJ whole genome shotgun (WGS) entry which is preliminary data.</text>
</comment>
<sequence>MFCTLRRSKNTMESYASELTTPPFAKPKSKFNAACANCRKSKLKCSGEPQGCQRCLTKNLQCNYLSFREGVSHNKSHTGPSETFPTEGNAVVETESEVQTHDSEVVSLSFDTLGCVDGFPIFGLSAAMPSRGDLDADLSSGISPCFDFEQQPALEPRTQTTDLDLNHLVNYHTQTPMEVSTIAEHVCLCFTRAVRIHEALEVDLLWINKKRCRDALDMLQHQKRNLVNSKILFECQHCEIQSPYVMLLLSILSKTSSALEFVFRDSRLGHTDCMFEVQQGENDHHTSCHHKSTFAMRQLDEEDERLVLKSLFKSRVAMLKALMTRLESMVRDQDWPAHKIKVGDLKDKVKDMEQF</sequence>
<dbReference type="SMART" id="SM00066">
    <property type="entry name" value="GAL4"/>
    <property type="match status" value="1"/>
</dbReference>
<name>A0A317X9Q8_9EURO</name>
<evidence type="ECO:0000313" key="6">
    <source>
        <dbReference type="EMBL" id="PWY93638.1"/>
    </source>
</evidence>
<protein>
    <recommendedName>
        <fullName evidence="5">Zn(2)-C6 fungal-type domain-containing protein</fullName>
    </recommendedName>
</protein>
<dbReference type="CDD" id="cd00067">
    <property type="entry name" value="GAL4"/>
    <property type="match status" value="1"/>
</dbReference>
<dbReference type="Pfam" id="PF00172">
    <property type="entry name" value="Zn_clus"/>
    <property type="match status" value="1"/>
</dbReference>
<dbReference type="SUPFAM" id="SSF57701">
    <property type="entry name" value="Zn2/Cys6 DNA-binding domain"/>
    <property type="match status" value="1"/>
</dbReference>
<evidence type="ECO:0000256" key="3">
    <source>
        <dbReference type="ARBA" id="ARBA00023163"/>
    </source>
</evidence>
<evidence type="ECO:0000256" key="2">
    <source>
        <dbReference type="ARBA" id="ARBA00023125"/>
    </source>
</evidence>
<feature type="domain" description="Zn(2)-C6 fungal-type" evidence="5">
    <location>
        <begin position="34"/>
        <end position="64"/>
    </location>
</feature>
<dbReference type="InterPro" id="IPR036864">
    <property type="entry name" value="Zn2-C6_fun-type_DNA-bd_sf"/>
</dbReference>
<evidence type="ECO:0000259" key="5">
    <source>
        <dbReference type="PROSITE" id="PS50048"/>
    </source>
</evidence>
<keyword evidence="2" id="KW-0238">DNA-binding</keyword>
<dbReference type="RefSeq" id="XP_025470399.1">
    <property type="nucleotide sequence ID" value="XM_025617039.1"/>
</dbReference>
<accession>A0A317X9Q8</accession>
<dbReference type="GeneID" id="37119182"/>
<keyword evidence="1" id="KW-0805">Transcription regulation</keyword>
<gene>
    <name evidence="6" type="ORF">BO94DRAFT_622010</name>
</gene>
<dbReference type="PROSITE" id="PS50048">
    <property type="entry name" value="ZN2_CY6_FUNGAL_2"/>
    <property type="match status" value="1"/>
</dbReference>
<proteinExistence type="predicted"/>
<dbReference type="PROSITE" id="PS00463">
    <property type="entry name" value="ZN2_CY6_FUNGAL_1"/>
    <property type="match status" value="1"/>
</dbReference>
<keyword evidence="4" id="KW-0539">Nucleus</keyword>
<dbReference type="OrthoDB" id="4356994at2759"/>
<dbReference type="Gene3D" id="4.10.240.10">
    <property type="entry name" value="Zn(2)-C6 fungal-type DNA-binding domain"/>
    <property type="match status" value="1"/>
</dbReference>
<dbReference type="InterPro" id="IPR001138">
    <property type="entry name" value="Zn2Cys6_DnaBD"/>
</dbReference>
<dbReference type="AlphaFoldDB" id="A0A317X9Q8"/>
<evidence type="ECO:0000256" key="1">
    <source>
        <dbReference type="ARBA" id="ARBA00023015"/>
    </source>
</evidence>
<dbReference type="Proteomes" id="UP000246702">
    <property type="component" value="Unassembled WGS sequence"/>
</dbReference>
<evidence type="ECO:0000256" key="4">
    <source>
        <dbReference type="ARBA" id="ARBA00023242"/>
    </source>
</evidence>
<organism evidence="6 7">
    <name type="scientific">Aspergillus sclerotioniger CBS 115572</name>
    <dbReference type="NCBI Taxonomy" id="1450535"/>
    <lineage>
        <taxon>Eukaryota</taxon>
        <taxon>Fungi</taxon>
        <taxon>Dikarya</taxon>
        <taxon>Ascomycota</taxon>
        <taxon>Pezizomycotina</taxon>
        <taxon>Eurotiomycetes</taxon>
        <taxon>Eurotiomycetidae</taxon>
        <taxon>Eurotiales</taxon>
        <taxon>Aspergillaceae</taxon>
        <taxon>Aspergillus</taxon>
        <taxon>Aspergillus subgen. Circumdati</taxon>
    </lineage>
</organism>
<keyword evidence="3" id="KW-0804">Transcription</keyword>
<reference evidence="6 7" key="1">
    <citation type="submission" date="2016-12" db="EMBL/GenBank/DDBJ databases">
        <title>The genomes of Aspergillus section Nigri reveals drivers in fungal speciation.</title>
        <authorList>
            <consortium name="DOE Joint Genome Institute"/>
            <person name="Vesth T.C."/>
            <person name="Nybo J."/>
            <person name="Theobald S."/>
            <person name="Brandl J."/>
            <person name="Frisvad J.C."/>
            <person name="Nielsen K.F."/>
            <person name="Lyhne E.K."/>
            <person name="Kogle M.E."/>
            <person name="Kuo A."/>
            <person name="Riley R."/>
            <person name="Clum A."/>
            <person name="Nolan M."/>
            <person name="Lipzen A."/>
            <person name="Salamov A."/>
            <person name="Henrissat B."/>
            <person name="Wiebenga A."/>
            <person name="De Vries R.P."/>
            <person name="Grigoriev I.V."/>
            <person name="Mortensen U.H."/>
            <person name="Andersen M.R."/>
            <person name="Baker S.E."/>
        </authorList>
    </citation>
    <scope>NUCLEOTIDE SEQUENCE [LARGE SCALE GENOMIC DNA]</scope>
    <source>
        <strain evidence="6 7">CBS 115572</strain>
    </source>
</reference>
<dbReference type="STRING" id="1450535.A0A317X9Q8"/>
<dbReference type="GO" id="GO:0008270">
    <property type="term" value="F:zinc ion binding"/>
    <property type="evidence" value="ECO:0007669"/>
    <property type="project" value="InterPro"/>
</dbReference>